<evidence type="ECO:0000256" key="1">
    <source>
        <dbReference type="ARBA" id="ARBA00004496"/>
    </source>
</evidence>
<dbReference type="GO" id="GO:0046872">
    <property type="term" value="F:metal ion binding"/>
    <property type="evidence" value="ECO:0007669"/>
    <property type="project" value="UniProtKB-KW"/>
</dbReference>
<evidence type="ECO:0000256" key="3">
    <source>
        <dbReference type="ARBA" id="ARBA00022490"/>
    </source>
</evidence>
<dbReference type="PANTHER" id="PTHR33677">
    <property type="entry name" value="TRANSCRIPTIONAL REPRESSOR FRMR-RELATED"/>
    <property type="match status" value="1"/>
</dbReference>
<evidence type="ECO:0000313" key="8">
    <source>
        <dbReference type="Proteomes" id="UP000654279"/>
    </source>
</evidence>
<gene>
    <name evidence="7" type="ORF">H8699_09935</name>
</gene>
<sequence>MMADQEMILRLLRTARGQIDGIEKMVAQDRYCIDICNQILAAESVLRKANKEILRAHMGHCVRQALAGQDEVQAEVKVEEIVGLLDKMSK</sequence>
<dbReference type="RefSeq" id="WP_249285563.1">
    <property type="nucleotide sequence ID" value="NZ_JACRSO010000004.1"/>
</dbReference>
<evidence type="ECO:0000256" key="2">
    <source>
        <dbReference type="ARBA" id="ARBA00011738"/>
    </source>
</evidence>
<keyword evidence="4" id="KW-0479">Metal-binding</keyword>
<dbReference type="EMBL" id="JACRSO010000004">
    <property type="protein sequence ID" value="MBC8529747.1"/>
    <property type="molecule type" value="Genomic_DNA"/>
</dbReference>
<keyword evidence="8" id="KW-1185">Reference proteome</keyword>
<dbReference type="CDD" id="cd10159">
    <property type="entry name" value="CsoR-like_DUF156_2"/>
    <property type="match status" value="1"/>
</dbReference>
<dbReference type="GO" id="GO:0003677">
    <property type="term" value="F:DNA binding"/>
    <property type="evidence" value="ECO:0007669"/>
    <property type="project" value="InterPro"/>
</dbReference>
<reference evidence="7" key="1">
    <citation type="submission" date="2020-08" db="EMBL/GenBank/DDBJ databases">
        <title>Genome public.</title>
        <authorList>
            <person name="Liu C."/>
            <person name="Sun Q."/>
        </authorList>
    </citation>
    <scope>NUCLEOTIDE SEQUENCE</scope>
    <source>
        <strain evidence="7">NSJ-44</strain>
    </source>
</reference>
<dbReference type="PANTHER" id="PTHR33677:SF4">
    <property type="entry name" value="COPPER-SENSING TRANSCRIPTIONAL REPRESSOR CSOR"/>
    <property type="match status" value="1"/>
</dbReference>
<dbReference type="AlphaFoldDB" id="A0A926D1C4"/>
<accession>A0A926D1C4</accession>
<dbReference type="Proteomes" id="UP000654279">
    <property type="component" value="Unassembled WGS sequence"/>
</dbReference>
<dbReference type="GO" id="GO:0005737">
    <property type="term" value="C:cytoplasm"/>
    <property type="evidence" value="ECO:0007669"/>
    <property type="project" value="UniProtKB-SubCell"/>
</dbReference>
<comment type="caution">
    <text evidence="7">The sequence shown here is derived from an EMBL/GenBank/DDBJ whole genome shotgun (WGS) entry which is preliminary data.</text>
</comment>
<protein>
    <recommendedName>
        <fullName evidence="5">Copper-sensing transcriptional repressor CsoR</fullName>
    </recommendedName>
    <alternativeName>
        <fullName evidence="6">Copper-sensitive operon repressor</fullName>
    </alternativeName>
</protein>
<keyword evidence="3" id="KW-0963">Cytoplasm</keyword>
<dbReference type="InterPro" id="IPR038390">
    <property type="entry name" value="Metal_Tscrpt_repr_sf"/>
</dbReference>
<evidence type="ECO:0000313" key="7">
    <source>
        <dbReference type="EMBL" id="MBC8529747.1"/>
    </source>
</evidence>
<comment type="subcellular location">
    <subcellularLocation>
        <location evidence="1">Cytoplasm</location>
    </subcellularLocation>
</comment>
<proteinExistence type="predicted"/>
<name>A0A926D1C4_9FIRM</name>
<dbReference type="Gene3D" id="1.20.58.1000">
    <property type="entry name" value="Metal-sensitive repressor, helix protomer"/>
    <property type="match status" value="1"/>
</dbReference>
<dbReference type="GO" id="GO:0045892">
    <property type="term" value="P:negative regulation of DNA-templated transcription"/>
    <property type="evidence" value="ECO:0007669"/>
    <property type="project" value="UniProtKB-ARBA"/>
</dbReference>
<organism evidence="7 8">
    <name type="scientific">Luoshenia tenuis</name>
    <dbReference type="NCBI Taxonomy" id="2763654"/>
    <lineage>
        <taxon>Bacteria</taxon>
        <taxon>Bacillati</taxon>
        <taxon>Bacillota</taxon>
        <taxon>Clostridia</taxon>
        <taxon>Christensenellales</taxon>
        <taxon>Christensenellaceae</taxon>
        <taxon>Luoshenia</taxon>
    </lineage>
</organism>
<evidence type="ECO:0000256" key="4">
    <source>
        <dbReference type="ARBA" id="ARBA00022723"/>
    </source>
</evidence>
<evidence type="ECO:0000256" key="5">
    <source>
        <dbReference type="ARBA" id="ARBA00039938"/>
    </source>
</evidence>
<dbReference type="InterPro" id="IPR003735">
    <property type="entry name" value="Metal_Tscrpt_repr"/>
</dbReference>
<dbReference type="Pfam" id="PF02583">
    <property type="entry name" value="Trns_repr_metal"/>
    <property type="match status" value="1"/>
</dbReference>
<comment type="subunit">
    <text evidence="2">Homodimer.</text>
</comment>
<evidence type="ECO:0000256" key="6">
    <source>
        <dbReference type="ARBA" id="ARBA00041544"/>
    </source>
</evidence>